<reference evidence="1" key="1">
    <citation type="submission" date="2018-05" db="EMBL/GenBank/DDBJ databases">
        <authorList>
            <person name="Lanie J.A."/>
            <person name="Ng W.-L."/>
            <person name="Kazmierczak K.M."/>
            <person name="Andrzejewski T.M."/>
            <person name="Davidsen T.M."/>
            <person name="Wayne K.J."/>
            <person name="Tettelin H."/>
            <person name="Glass J.I."/>
            <person name="Rusch D."/>
            <person name="Podicherti R."/>
            <person name="Tsui H.-C.T."/>
            <person name="Winkler M.E."/>
        </authorList>
    </citation>
    <scope>NUCLEOTIDE SEQUENCE</scope>
</reference>
<evidence type="ECO:0000313" key="1">
    <source>
        <dbReference type="EMBL" id="SVE34881.1"/>
    </source>
</evidence>
<gene>
    <name evidence="1" type="ORF">METZ01_LOCUS487735</name>
</gene>
<proteinExistence type="predicted"/>
<protein>
    <submittedName>
        <fullName evidence="1">Uncharacterized protein</fullName>
    </submittedName>
</protein>
<dbReference type="AlphaFoldDB" id="A0A383CRX1"/>
<dbReference type="EMBL" id="UINC01211116">
    <property type="protein sequence ID" value="SVE34881.1"/>
    <property type="molecule type" value="Genomic_DNA"/>
</dbReference>
<accession>A0A383CRX1</accession>
<organism evidence="1">
    <name type="scientific">marine metagenome</name>
    <dbReference type="NCBI Taxonomy" id="408172"/>
    <lineage>
        <taxon>unclassified sequences</taxon>
        <taxon>metagenomes</taxon>
        <taxon>ecological metagenomes</taxon>
    </lineage>
</organism>
<sequence length="74" mass="8795">MGNKTHQEIYSSYYRRAQRILAKQIGRNRFNRLFELRHQADVPAALRTEKYGKMSLLKRLTSEADKLAEVKNER</sequence>
<name>A0A383CRX1_9ZZZZ</name>